<dbReference type="EMBL" id="AZFY01000118">
    <property type="protein sequence ID" value="KRM04636.1"/>
    <property type="molecule type" value="Genomic_DNA"/>
</dbReference>
<keyword evidence="1" id="KW-0489">Methyltransferase</keyword>
<dbReference type="Proteomes" id="UP000051966">
    <property type="component" value="Unassembled WGS sequence"/>
</dbReference>
<protein>
    <submittedName>
        <fullName evidence="1">SAM-dependent methyltransferase</fullName>
    </submittedName>
</protein>
<evidence type="ECO:0000313" key="2">
    <source>
        <dbReference type="Proteomes" id="UP000051966"/>
    </source>
</evidence>
<dbReference type="PATRIC" id="fig|1423743.5.peg.850"/>
<comment type="caution">
    <text evidence="1">The sequence shown here is derived from an EMBL/GenBank/DDBJ whole genome shotgun (WGS) entry which is preliminary data.</text>
</comment>
<gene>
    <name evidence="1" type="ORF">FD41_GL000824</name>
</gene>
<dbReference type="RefSeq" id="WP_056984086.1">
    <property type="nucleotide sequence ID" value="NZ_AZFY01000118.1"/>
</dbReference>
<accession>A0A0R1VSW7</accession>
<keyword evidence="1" id="KW-0808">Transferase</keyword>
<evidence type="ECO:0000313" key="1">
    <source>
        <dbReference type="EMBL" id="KRM04636.1"/>
    </source>
</evidence>
<dbReference type="GO" id="GO:0032259">
    <property type="term" value="P:methylation"/>
    <property type="evidence" value="ECO:0007669"/>
    <property type="project" value="UniProtKB-KW"/>
</dbReference>
<dbReference type="OrthoDB" id="2248737at2"/>
<proteinExistence type="predicted"/>
<organism evidence="1 2">
    <name type="scientific">Lentilactobacillus farraginis DSM 18382 = JCM 14108</name>
    <dbReference type="NCBI Taxonomy" id="1423743"/>
    <lineage>
        <taxon>Bacteria</taxon>
        <taxon>Bacillati</taxon>
        <taxon>Bacillota</taxon>
        <taxon>Bacilli</taxon>
        <taxon>Lactobacillales</taxon>
        <taxon>Lactobacillaceae</taxon>
        <taxon>Lentilactobacillus</taxon>
    </lineage>
</organism>
<reference evidence="1 2" key="1">
    <citation type="journal article" date="2015" name="Genome Announc.">
        <title>Expanding the biotechnology potential of lactobacilli through comparative genomics of 213 strains and associated genera.</title>
        <authorList>
            <person name="Sun Z."/>
            <person name="Harris H.M."/>
            <person name="McCann A."/>
            <person name="Guo C."/>
            <person name="Argimon S."/>
            <person name="Zhang W."/>
            <person name="Yang X."/>
            <person name="Jeffery I.B."/>
            <person name="Cooney J.C."/>
            <person name="Kagawa T.F."/>
            <person name="Liu W."/>
            <person name="Song Y."/>
            <person name="Salvetti E."/>
            <person name="Wrobel A."/>
            <person name="Rasinkangas P."/>
            <person name="Parkhill J."/>
            <person name="Rea M.C."/>
            <person name="O'Sullivan O."/>
            <person name="Ritari J."/>
            <person name="Douillard F.P."/>
            <person name="Paul Ross R."/>
            <person name="Yang R."/>
            <person name="Briner A.E."/>
            <person name="Felis G.E."/>
            <person name="de Vos W.M."/>
            <person name="Barrangou R."/>
            <person name="Klaenhammer T.R."/>
            <person name="Caufield P.W."/>
            <person name="Cui Y."/>
            <person name="Zhang H."/>
            <person name="O'Toole P.W."/>
        </authorList>
    </citation>
    <scope>NUCLEOTIDE SEQUENCE [LARGE SCALE GENOMIC DNA]</scope>
    <source>
        <strain evidence="1 2">DSM 18382</strain>
    </source>
</reference>
<keyword evidence="2" id="KW-1185">Reference proteome</keyword>
<name>A0A0R1VSW7_9LACO</name>
<sequence>MLTNKQKKKLLKNRNHRKISAESSYITQMKRYRELFSDFPDIKFLINNVLESDHLIKSKLLPQELPELLLPDNSQDLIFKKINQEFDQGDPAGDQLWNQLTDALPKLDKALRSYRDYLEKQYGMWAYISGPFIKSLAAYIGDSPVLEVMAGNGYISKGLRDLGLTVYPTDSLEWVTENQTGKHQVTQIEKLDAVSAINKYQSKVKFVIMSWAPDKGTADVAVLEAIRKADNDLKLIVIGEKNGATNSKAFWQKAHIIEPEAAKKLNAHHQPFDLIKDQVYLVD</sequence>
<dbReference type="AlphaFoldDB" id="A0A0R1VSW7"/>
<dbReference type="GO" id="GO:0008168">
    <property type="term" value="F:methyltransferase activity"/>
    <property type="evidence" value="ECO:0007669"/>
    <property type="project" value="UniProtKB-KW"/>
</dbReference>